<gene>
    <name evidence="5" type="ORF">Golob_024540</name>
</gene>
<organism evidence="5 6">
    <name type="scientific">Gossypium lobatum</name>
    <dbReference type="NCBI Taxonomy" id="34289"/>
    <lineage>
        <taxon>Eukaryota</taxon>
        <taxon>Viridiplantae</taxon>
        <taxon>Streptophyta</taxon>
        <taxon>Embryophyta</taxon>
        <taxon>Tracheophyta</taxon>
        <taxon>Spermatophyta</taxon>
        <taxon>Magnoliopsida</taxon>
        <taxon>eudicotyledons</taxon>
        <taxon>Gunneridae</taxon>
        <taxon>Pentapetalae</taxon>
        <taxon>rosids</taxon>
        <taxon>malvids</taxon>
        <taxon>Malvales</taxon>
        <taxon>Malvaceae</taxon>
        <taxon>Malvoideae</taxon>
        <taxon>Gossypium</taxon>
    </lineage>
</organism>
<dbReference type="Proteomes" id="UP000593572">
    <property type="component" value="Unassembled WGS sequence"/>
</dbReference>
<evidence type="ECO:0000313" key="5">
    <source>
        <dbReference type="EMBL" id="MBA0575678.1"/>
    </source>
</evidence>
<evidence type="ECO:0000256" key="1">
    <source>
        <dbReference type="ARBA" id="ARBA00005771"/>
    </source>
</evidence>
<accession>A0A7J8NFA5</accession>
<dbReference type="EMBL" id="JABEZX010246899">
    <property type="protein sequence ID" value="MBA0575678.1"/>
    <property type="molecule type" value="Genomic_DNA"/>
</dbReference>
<dbReference type="PANTHER" id="PTHR11783">
    <property type="entry name" value="SULFOTRANSFERASE SULT"/>
    <property type="match status" value="1"/>
</dbReference>
<dbReference type="Gene3D" id="3.40.50.300">
    <property type="entry name" value="P-loop containing nucleotide triphosphate hydrolases"/>
    <property type="match status" value="1"/>
</dbReference>
<dbReference type="SUPFAM" id="SSF52540">
    <property type="entry name" value="P-loop containing nucleoside triphosphate hydrolases"/>
    <property type="match status" value="1"/>
</dbReference>
<dbReference type="InterPro" id="IPR000863">
    <property type="entry name" value="Sulfotransferase_dom"/>
</dbReference>
<keyword evidence="2 3" id="KW-0808">Transferase</keyword>
<evidence type="ECO:0000256" key="3">
    <source>
        <dbReference type="RuleBase" id="RU361155"/>
    </source>
</evidence>
<comment type="similarity">
    <text evidence="1 3">Belongs to the sulfotransferase 1 family.</text>
</comment>
<protein>
    <recommendedName>
        <fullName evidence="3">Sulfotransferase</fullName>
        <ecNumber evidence="3">2.8.2.-</ecNumber>
    </recommendedName>
</protein>
<evidence type="ECO:0000256" key="2">
    <source>
        <dbReference type="ARBA" id="ARBA00022679"/>
    </source>
</evidence>
<sequence>MSVEKPSNMLFMRYKELKEDPMAQTKRLAKFLGFPFSMEEEKIGVVNQIIDFCSFNNLKDLEVNKTRKMPRSIMPSNKLFFRSGKV</sequence>
<proteinExistence type="inferred from homology"/>
<comment type="caution">
    <text evidence="5">The sequence shown here is derived from an EMBL/GenBank/DDBJ whole genome shotgun (WGS) entry which is preliminary data.</text>
</comment>
<dbReference type="EC" id="2.8.2.-" evidence="3"/>
<reference evidence="5 6" key="1">
    <citation type="journal article" date="2019" name="Genome Biol. Evol.">
        <title>Insights into the evolution of the New World diploid cottons (Gossypium, subgenus Houzingenia) based on genome sequencing.</title>
        <authorList>
            <person name="Grover C.E."/>
            <person name="Arick M.A. 2nd"/>
            <person name="Thrash A."/>
            <person name="Conover J.L."/>
            <person name="Sanders W.S."/>
            <person name="Peterson D.G."/>
            <person name="Frelichowski J.E."/>
            <person name="Scheffler J.A."/>
            <person name="Scheffler B.E."/>
            <person name="Wendel J.F."/>
        </authorList>
    </citation>
    <scope>NUCLEOTIDE SEQUENCE [LARGE SCALE GENOMIC DNA]</scope>
    <source>
        <strain evidence="5">157</strain>
        <tissue evidence="5">Leaf</tissue>
    </source>
</reference>
<feature type="domain" description="Sulfotransferase" evidence="4">
    <location>
        <begin position="3"/>
        <end position="86"/>
    </location>
</feature>
<dbReference type="AlphaFoldDB" id="A0A7J8NFA5"/>
<dbReference type="GO" id="GO:0008146">
    <property type="term" value="F:sulfotransferase activity"/>
    <property type="evidence" value="ECO:0007669"/>
    <property type="project" value="InterPro"/>
</dbReference>
<name>A0A7J8NFA5_9ROSI</name>
<keyword evidence="6" id="KW-1185">Reference proteome</keyword>
<feature type="non-terminal residue" evidence="5">
    <location>
        <position position="86"/>
    </location>
</feature>
<dbReference type="InterPro" id="IPR027417">
    <property type="entry name" value="P-loop_NTPase"/>
</dbReference>
<dbReference type="Pfam" id="PF00685">
    <property type="entry name" value="Sulfotransfer_1"/>
    <property type="match status" value="1"/>
</dbReference>
<evidence type="ECO:0000259" key="4">
    <source>
        <dbReference type="Pfam" id="PF00685"/>
    </source>
</evidence>
<evidence type="ECO:0000313" key="6">
    <source>
        <dbReference type="Proteomes" id="UP000593572"/>
    </source>
</evidence>